<dbReference type="Pfam" id="PF00297">
    <property type="entry name" value="Ribosomal_L3"/>
    <property type="match status" value="1"/>
</dbReference>
<organism evidence="9 10">
    <name type="scientific">Coccomyxa subellipsoidea</name>
    <dbReference type="NCBI Taxonomy" id="248742"/>
    <lineage>
        <taxon>Eukaryota</taxon>
        <taxon>Viridiplantae</taxon>
        <taxon>Chlorophyta</taxon>
        <taxon>core chlorophytes</taxon>
        <taxon>Trebouxiophyceae</taxon>
        <taxon>Trebouxiophyceae incertae sedis</taxon>
        <taxon>Coccomyxaceae</taxon>
        <taxon>Coccomyxa</taxon>
    </lineage>
</organism>
<keyword evidence="4 8" id="KW-0689">Ribosomal protein</keyword>
<dbReference type="InterPro" id="IPR019927">
    <property type="entry name" value="Ribosomal_uL3_bac/org-type"/>
</dbReference>
<evidence type="ECO:0000256" key="7">
    <source>
        <dbReference type="ARBA" id="ARBA00035209"/>
    </source>
</evidence>
<dbReference type="Proteomes" id="UP001491310">
    <property type="component" value="Unassembled WGS sequence"/>
</dbReference>
<dbReference type="PROSITE" id="PS00474">
    <property type="entry name" value="RIBOSOMAL_L3"/>
    <property type="match status" value="1"/>
</dbReference>
<keyword evidence="5" id="KW-0496">Mitochondrion</keyword>
<dbReference type="PANTHER" id="PTHR11229">
    <property type="entry name" value="50S RIBOSOMAL PROTEIN L3"/>
    <property type="match status" value="1"/>
</dbReference>
<accession>A0ABR2YB48</accession>
<dbReference type="PANTHER" id="PTHR11229:SF8">
    <property type="entry name" value="LARGE RIBOSOMAL SUBUNIT PROTEIN UL3M"/>
    <property type="match status" value="1"/>
</dbReference>
<name>A0ABR2YB48_9CHLO</name>
<dbReference type="NCBIfam" id="TIGR03625">
    <property type="entry name" value="L3_bact"/>
    <property type="match status" value="1"/>
</dbReference>
<comment type="subcellular location">
    <subcellularLocation>
        <location evidence="1">Mitochondrion</location>
    </subcellularLocation>
</comment>
<keyword evidence="3" id="KW-0809">Transit peptide</keyword>
<evidence type="ECO:0000256" key="2">
    <source>
        <dbReference type="ARBA" id="ARBA00006540"/>
    </source>
</evidence>
<dbReference type="EMBL" id="JALJOT010000018">
    <property type="protein sequence ID" value="KAK9901369.1"/>
    <property type="molecule type" value="Genomic_DNA"/>
</dbReference>
<dbReference type="InterPro" id="IPR000597">
    <property type="entry name" value="Ribosomal_uL3"/>
</dbReference>
<dbReference type="Gene3D" id="2.40.30.10">
    <property type="entry name" value="Translation factors"/>
    <property type="match status" value="1"/>
</dbReference>
<dbReference type="HAMAP" id="MF_01325_B">
    <property type="entry name" value="Ribosomal_uL3_B"/>
    <property type="match status" value="1"/>
</dbReference>
<keyword evidence="6 8" id="KW-0687">Ribonucleoprotein</keyword>
<dbReference type="InterPro" id="IPR009000">
    <property type="entry name" value="Transl_B-barrel_sf"/>
</dbReference>
<protein>
    <recommendedName>
        <fullName evidence="7">Large ribosomal subunit protein uL3m</fullName>
    </recommendedName>
</protein>
<evidence type="ECO:0000256" key="1">
    <source>
        <dbReference type="ARBA" id="ARBA00004173"/>
    </source>
</evidence>
<evidence type="ECO:0000313" key="10">
    <source>
        <dbReference type="Proteomes" id="UP001491310"/>
    </source>
</evidence>
<evidence type="ECO:0000256" key="4">
    <source>
        <dbReference type="ARBA" id="ARBA00022980"/>
    </source>
</evidence>
<proteinExistence type="inferred from homology"/>
<evidence type="ECO:0000256" key="5">
    <source>
        <dbReference type="ARBA" id="ARBA00023128"/>
    </source>
</evidence>
<dbReference type="InterPro" id="IPR019926">
    <property type="entry name" value="Ribosomal_uL3_CS"/>
</dbReference>
<dbReference type="SUPFAM" id="SSF50447">
    <property type="entry name" value="Translation proteins"/>
    <property type="match status" value="1"/>
</dbReference>
<reference evidence="9 10" key="1">
    <citation type="journal article" date="2024" name="Nat. Commun.">
        <title>Phylogenomics reveals the evolutionary origins of lichenization in chlorophyte algae.</title>
        <authorList>
            <person name="Puginier C."/>
            <person name="Libourel C."/>
            <person name="Otte J."/>
            <person name="Skaloud P."/>
            <person name="Haon M."/>
            <person name="Grisel S."/>
            <person name="Petersen M."/>
            <person name="Berrin J.G."/>
            <person name="Delaux P.M."/>
            <person name="Dal Grande F."/>
            <person name="Keller J."/>
        </authorList>
    </citation>
    <scope>NUCLEOTIDE SEQUENCE [LARGE SCALE GENOMIC DNA]</scope>
    <source>
        <strain evidence="9 10">SAG 216-7</strain>
    </source>
</reference>
<evidence type="ECO:0000256" key="6">
    <source>
        <dbReference type="ARBA" id="ARBA00023274"/>
    </source>
</evidence>
<evidence type="ECO:0000256" key="3">
    <source>
        <dbReference type="ARBA" id="ARBA00022946"/>
    </source>
</evidence>
<gene>
    <name evidence="9" type="ORF">WJX75_008857</name>
</gene>
<evidence type="ECO:0000313" key="9">
    <source>
        <dbReference type="EMBL" id="KAK9901369.1"/>
    </source>
</evidence>
<dbReference type="Gene3D" id="3.30.160.810">
    <property type="match status" value="1"/>
</dbReference>
<sequence length="251" mass="27376">MTPDTRRCGVLAVKAGMTQEWDQWGARVPLTVLWIDDCQVVQVKTPEREGYLALQVGCGSKRPKQVNKGQLGHFEWAGVPIKRKLAEFKVTEDALLPVGTMLTAAHFTPGQYVDVQGTTIGKGFQGVMKRWGFAGQPASHGNSLAHRNAGGIGACQDPGKVWPGKKMAGRMGAVTRTLSCAYVFKVDAARNLIYVRGQVPGHKGNFVKISDAVLKTFAQQPPRPVPTFLDALPLEPLLAPKPEKSPFDYRE</sequence>
<comment type="similarity">
    <text evidence="2 8">Belongs to the universal ribosomal protein uL3 family.</text>
</comment>
<evidence type="ECO:0000256" key="8">
    <source>
        <dbReference type="RuleBase" id="RU003905"/>
    </source>
</evidence>
<comment type="caution">
    <text evidence="9">The sequence shown here is derived from an EMBL/GenBank/DDBJ whole genome shotgun (WGS) entry which is preliminary data.</text>
</comment>
<keyword evidence="10" id="KW-1185">Reference proteome</keyword>